<reference evidence="7" key="1">
    <citation type="journal article" date="2019" name="Int. J. Syst. Evol. Microbiol.">
        <title>The Global Catalogue of Microorganisms (GCM) 10K type strain sequencing project: providing services to taxonomists for standard genome sequencing and annotation.</title>
        <authorList>
            <consortium name="The Broad Institute Genomics Platform"/>
            <consortium name="The Broad Institute Genome Sequencing Center for Infectious Disease"/>
            <person name="Wu L."/>
            <person name="Ma J."/>
        </authorList>
    </citation>
    <scope>NUCLEOTIDE SEQUENCE [LARGE SCALE GENOMIC DNA]</scope>
    <source>
        <strain evidence="7">KCTC 42195</strain>
    </source>
</reference>
<dbReference type="InterPro" id="IPR001782">
    <property type="entry name" value="Flag_FlgI"/>
</dbReference>
<evidence type="ECO:0000256" key="2">
    <source>
        <dbReference type="ARBA" id="ARBA00004117"/>
    </source>
</evidence>
<dbReference type="RefSeq" id="WP_390276883.1">
    <property type="nucleotide sequence ID" value="NZ_JBHRYH010000009.1"/>
</dbReference>
<keyword evidence="6" id="KW-0282">Flagellum</keyword>
<evidence type="ECO:0000256" key="5">
    <source>
        <dbReference type="HAMAP-Rule" id="MF_00416"/>
    </source>
</evidence>
<accession>A0ABV7TRK3</accession>
<feature type="chain" id="PRO_5044918841" description="Flagellar P-ring protein" evidence="5">
    <location>
        <begin position="20"/>
        <end position="365"/>
    </location>
</feature>
<evidence type="ECO:0000313" key="6">
    <source>
        <dbReference type="EMBL" id="MFC3625370.1"/>
    </source>
</evidence>
<comment type="subcellular location">
    <subcellularLocation>
        <location evidence="2 5">Bacterial flagellum basal body</location>
    </subcellularLocation>
</comment>
<comment type="function">
    <text evidence="1 5">Assembles around the rod to form the L-ring and probably protects the motor/basal body from shearing forces during rotation.</text>
</comment>
<keyword evidence="4 5" id="KW-0975">Bacterial flagellum</keyword>
<evidence type="ECO:0000256" key="3">
    <source>
        <dbReference type="ARBA" id="ARBA00022729"/>
    </source>
</evidence>
<feature type="signal peptide" evidence="5">
    <location>
        <begin position="1"/>
        <end position="19"/>
    </location>
</feature>
<comment type="subunit">
    <text evidence="5">The basal body constitutes a major portion of the flagellar organelle and consists of four rings (L,P,S, and M) mounted on a central rod.</text>
</comment>
<name>A0ABV7TRK3_9NEIS</name>
<dbReference type="PANTHER" id="PTHR30381:SF0">
    <property type="entry name" value="FLAGELLAR P-RING PROTEIN"/>
    <property type="match status" value="1"/>
</dbReference>
<keyword evidence="6" id="KW-0966">Cell projection</keyword>
<keyword evidence="6" id="KW-0969">Cilium</keyword>
<keyword evidence="3 5" id="KW-0732">Signal</keyword>
<dbReference type="EMBL" id="JBHRYH010000009">
    <property type="protein sequence ID" value="MFC3625370.1"/>
    <property type="molecule type" value="Genomic_DNA"/>
</dbReference>
<protein>
    <recommendedName>
        <fullName evidence="5">Flagellar P-ring protein</fullName>
    </recommendedName>
    <alternativeName>
        <fullName evidence="5">Basal body P-ring protein</fullName>
    </alternativeName>
</protein>
<comment type="similarity">
    <text evidence="5">Belongs to the FlgI family.</text>
</comment>
<sequence precursor="true">MKKWCLALLACALSMNVLAAQRLKELATVAGVRSNPLLGYGLVVGLDGSGDKSSSSPFTTQSLANMLNQLGIQVPAGTKLDPKNVAAVSLTAVMPPFGRRGQPLDITVSSIGDAKSLKGGTLLMSPLKGADGQIYALAQGNVVVGGAGASSGGSKAQVNQLSVGRIPSGGTIEREVPTAFTGSEVVMLNLQESDFTTANRVVQAINREMGGTVARALDGATLEVRAPMDSDSRIRFLSRLENIAVEPGEDTPLVIINARTGSIVMNKAVTLEPCAIAHGNLSVTVSNTPGVSQPPPLSGGNTVTTNQANIAVKADGGKVLNLPRSASLSQVVSALNTVGATPQDLVSILQAMKSAGALKADLQII</sequence>
<proteinExistence type="inferred from homology"/>
<dbReference type="NCBIfam" id="NF003676">
    <property type="entry name" value="PRK05303.1"/>
    <property type="match status" value="1"/>
</dbReference>
<evidence type="ECO:0000313" key="7">
    <source>
        <dbReference type="Proteomes" id="UP001595636"/>
    </source>
</evidence>
<dbReference type="HAMAP" id="MF_00416">
    <property type="entry name" value="FlgI"/>
    <property type="match status" value="1"/>
</dbReference>
<evidence type="ECO:0000256" key="4">
    <source>
        <dbReference type="ARBA" id="ARBA00023143"/>
    </source>
</evidence>
<dbReference type="Proteomes" id="UP001595636">
    <property type="component" value="Unassembled WGS sequence"/>
</dbReference>
<comment type="caution">
    <text evidence="6">The sequence shown here is derived from an EMBL/GenBank/DDBJ whole genome shotgun (WGS) entry which is preliminary data.</text>
</comment>
<organism evidence="6 7">
    <name type="scientific">Vogesella amnigena</name>
    <dbReference type="NCBI Taxonomy" id="1507449"/>
    <lineage>
        <taxon>Bacteria</taxon>
        <taxon>Pseudomonadati</taxon>
        <taxon>Pseudomonadota</taxon>
        <taxon>Betaproteobacteria</taxon>
        <taxon>Neisseriales</taxon>
        <taxon>Chromobacteriaceae</taxon>
        <taxon>Vogesella</taxon>
    </lineage>
</organism>
<dbReference type="Pfam" id="PF02119">
    <property type="entry name" value="FlgI"/>
    <property type="match status" value="1"/>
</dbReference>
<gene>
    <name evidence="5" type="primary">flgI</name>
    <name evidence="6" type="ORF">ACFOKJ_04305</name>
</gene>
<dbReference type="PRINTS" id="PR01010">
    <property type="entry name" value="FLGPRINGFLGI"/>
</dbReference>
<dbReference type="PANTHER" id="PTHR30381">
    <property type="entry name" value="FLAGELLAR P-RING PERIPLASMIC PROTEIN FLGI"/>
    <property type="match status" value="1"/>
</dbReference>
<evidence type="ECO:0000256" key="1">
    <source>
        <dbReference type="ARBA" id="ARBA00002591"/>
    </source>
</evidence>
<keyword evidence="7" id="KW-1185">Reference proteome</keyword>